<evidence type="ECO:0008006" key="4">
    <source>
        <dbReference type="Google" id="ProtNLM"/>
    </source>
</evidence>
<name>A0A0H4VKV0_9BACT</name>
<accession>A0A0H4VKV0</accession>
<keyword evidence="1" id="KW-0732">Signal</keyword>
<reference evidence="2 3" key="1">
    <citation type="submission" date="2015-01" db="EMBL/GenBank/DDBJ databases">
        <title>Rufibacter sp./DG31D/ whole genome sequencing.</title>
        <authorList>
            <person name="Kim M.K."/>
            <person name="Srinivasan S."/>
            <person name="Lee J.-J."/>
        </authorList>
    </citation>
    <scope>NUCLEOTIDE SEQUENCE [LARGE SCALE GENOMIC DNA]</scope>
    <source>
        <strain evidence="2 3">DG31D</strain>
    </source>
</reference>
<dbReference type="AlphaFoldDB" id="A0A0H4VKV0"/>
<dbReference type="RefSeq" id="WP_048921420.1">
    <property type="nucleotide sequence ID" value="NZ_CP010777.1"/>
</dbReference>
<feature type="chain" id="PRO_5005210903" description="DUF4251 domain-containing protein" evidence="1">
    <location>
        <begin position="25"/>
        <end position="152"/>
    </location>
</feature>
<gene>
    <name evidence="2" type="ORF">TH63_13605</name>
</gene>
<feature type="signal peptide" evidence="1">
    <location>
        <begin position="1"/>
        <end position="24"/>
    </location>
</feature>
<keyword evidence="3" id="KW-1185">Reference proteome</keyword>
<organism evidence="2 3">
    <name type="scientific">Rufibacter radiotolerans</name>
    <dbReference type="NCBI Taxonomy" id="1379910"/>
    <lineage>
        <taxon>Bacteria</taxon>
        <taxon>Pseudomonadati</taxon>
        <taxon>Bacteroidota</taxon>
        <taxon>Cytophagia</taxon>
        <taxon>Cytophagales</taxon>
        <taxon>Hymenobacteraceae</taxon>
        <taxon>Rufibacter</taxon>
    </lineage>
</organism>
<dbReference type="Proteomes" id="UP000036458">
    <property type="component" value="Chromosome"/>
</dbReference>
<evidence type="ECO:0000313" key="3">
    <source>
        <dbReference type="Proteomes" id="UP000036458"/>
    </source>
</evidence>
<dbReference type="PATRIC" id="fig|1379910.4.peg.2956"/>
<proteinExistence type="predicted"/>
<sequence length="152" mass="17383">MKHIFLAVVCAALSFILGVENAQAQRLPQRATFQVYRVLEKNQYGDQITYKGNFTITVTPEFIIVNNNAKQRYRILRGTMKIENEFAATHDEKYEAEILPSGKKIFISYVLVPDGTIMFGFQKPHLNSEGILESFVYSMRPVSAKSQTTKKR</sequence>
<evidence type="ECO:0000313" key="2">
    <source>
        <dbReference type="EMBL" id="AKQ46425.1"/>
    </source>
</evidence>
<dbReference type="KEGG" id="ruf:TH63_13605"/>
<dbReference type="EMBL" id="CP010777">
    <property type="protein sequence ID" value="AKQ46425.1"/>
    <property type="molecule type" value="Genomic_DNA"/>
</dbReference>
<evidence type="ECO:0000256" key="1">
    <source>
        <dbReference type="SAM" id="SignalP"/>
    </source>
</evidence>
<protein>
    <recommendedName>
        <fullName evidence="4">DUF4251 domain-containing protein</fullName>
    </recommendedName>
</protein>